<reference evidence="7 8" key="1">
    <citation type="submission" date="2016-10" db="EMBL/GenBank/DDBJ databases">
        <authorList>
            <person name="de Groot N.N."/>
        </authorList>
    </citation>
    <scope>NUCLEOTIDE SEQUENCE [LARGE SCALE GENOMIC DNA]</scope>
    <source>
        <strain evidence="7 8">A52C2</strain>
    </source>
</reference>
<evidence type="ECO:0000256" key="3">
    <source>
        <dbReference type="ARBA" id="ARBA00022692"/>
    </source>
</evidence>
<dbReference type="PANTHER" id="PTHR21716">
    <property type="entry name" value="TRANSMEMBRANE PROTEIN"/>
    <property type="match status" value="1"/>
</dbReference>
<feature type="transmembrane region" description="Helical" evidence="6">
    <location>
        <begin position="263"/>
        <end position="281"/>
    </location>
</feature>
<evidence type="ECO:0000256" key="4">
    <source>
        <dbReference type="ARBA" id="ARBA00022989"/>
    </source>
</evidence>
<keyword evidence="5 6" id="KW-0472">Membrane</keyword>
<dbReference type="GO" id="GO:0016020">
    <property type="term" value="C:membrane"/>
    <property type="evidence" value="ECO:0007669"/>
    <property type="project" value="UniProtKB-SubCell"/>
</dbReference>
<feature type="transmembrane region" description="Helical" evidence="6">
    <location>
        <begin position="221"/>
        <end position="243"/>
    </location>
</feature>
<evidence type="ECO:0000313" key="7">
    <source>
        <dbReference type="EMBL" id="SER17560.1"/>
    </source>
</evidence>
<comment type="similarity">
    <text evidence="2">Belongs to the autoinducer-2 exporter (AI-2E) (TC 2.A.86) family.</text>
</comment>
<feature type="transmembrane region" description="Helical" evidence="6">
    <location>
        <begin position="51"/>
        <end position="70"/>
    </location>
</feature>
<feature type="transmembrane region" description="Helical" evidence="6">
    <location>
        <begin position="77"/>
        <end position="98"/>
    </location>
</feature>
<dbReference type="AlphaFoldDB" id="A0A1H9M1K4"/>
<keyword evidence="3 6" id="KW-0812">Transmembrane</keyword>
<dbReference type="EMBL" id="FOFG01000012">
    <property type="protein sequence ID" value="SER17560.1"/>
    <property type="molecule type" value="Genomic_DNA"/>
</dbReference>
<protein>
    <submittedName>
        <fullName evidence="7">Predicted PurR-regulated permease PerM</fullName>
    </submittedName>
</protein>
<dbReference type="InterPro" id="IPR002549">
    <property type="entry name" value="AI-2E-like"/>
</dbReference>
<feature type="transmembrane region" description="Helical" evidence="6">
    <location>
        <begin position="169"/>
        <end position="192"/>
    </location>
</feature>
<sequence>MNELARSREAGAVAAEERGHRSSSFPRWPVIGLFILAVGATLYVAKGFIVPVLLAFLLALVLSPVVRFFARRKVPESLTAIVLVAIAIIVLFLGAYFLSGPIGDWLHKVPTLGAEVQNKLSRLRGPIERLQHASQQLEEIASGPKGAAQEVVVKTPALTNSAVAYAPDIVAKFMFAFFLLLFLLASGDMFYMKLVRAMPSLKDKKTALRIAHDIERELSRYLFTITVINISLGIVVGAGLWLIGIPTPMLWGVLATVLNYIPYVGPVMGIVTVGAVSLVSTDTLTHALYGPGFYLLCVTVEGQFLTPMILGRRLEMNAVSVFLAVAFWGWLWGLVGMLMAVPLMVAVKIFCTHIGVLNAFGDFLSEEPERHEPPSGGTEETASAV</sequence>
<accession>A0A1H9M1K4</accession>
<evidence type="ECO:0000256" key="1">
    <source>
        <dbReference type="ARBA" id="ARBA00004141"/>
    </source>
</evidence>
<comment type="subcellular location">
    <subcellularLocation>
        <location evidence="1">Membrane</location>
        <topology evidence="1">Multi-pass membrane protein</topology>
    </subcellularLocation>
</comment>
<feature type="transmembrane region" description="Helical" evidence="6">
    <location>
        <begin position="322"/>
        <end position="347"/>
    </location>
</feature>
<dbReference type="Proteomes" id="UP000199647">
    <property type="component" value="Unassembled WGS sequence"/>
</dbReference>
<gene>
    <name evidence="7" type="ORF">SAMN05216548_112100</name>
</gene>
<dbReference type="RefSeq" id="WP_238858365.1">
    <property type="nucleotide sequence ID" value="NZ_FOFG01000012.1"/>
</dbReference>
<dbReference type="PANTHER" id="PTHR21716:SF16">
    <property type="entry name" value="BLL1467 PROTEIN"/>
    <property type="match status" value="1"/>
</dbReference>
<evidence type="ECO:0000313" key="8">
    <source>
        <dbReference type="Proteomes" id="UP000199647"/>
    </source>
</evidence>
<dbReference type="STRING" id="1855383.SAMN05216548_112100"/>
<organism evidence="7 8">
    <name type="scientific">Faunimonas pinastri</name>
    <dbReference type="NCBI Taxonomy" id="1855383"/>
    <lineage>
        <taxon>Bacteria</taxon>
        <taxon>Pseudomonadati</taxon>
        <taxon>Pseudomonadota</taxon>
        <taxon>Alphaproteobacteria</taxon>
        <taxon>Hyphomicrobiales</taxon>
        <taxon>Afifellaceae</taxon>
        <taxon>Faunimonas</taxon>
    </lineage>
</organism>
<dbReference type="Pfam" id="PF01594">
    <property type="entry name" value="AI-2E_transport"/>
    <property type="match status" value="1"/>
</dbReference>
<dbReference type="GO" id="GO:0055085">
    <property type="term" value="P:transmembrane transport"/>
    <property type="evidence" value="ECO:0007669"/>
    <property type="project" value="TreeGrafter"/>
</dbReference>
<evidence type="ECO:0000256" key="2">
    <source>
        <dbReference type="ARBA" id="ARBA00009773"/>
    </source>
</evidence>
<keyword evidence="8" id="KW-1185">Reference proteome</keyword>
<proteinExistence type="inferred from homology"/>
<feature type="transmembrane region" description="Helical" evidence="6">
    <location>
        <begin position="293"/>
        <end position="310"/>
    </location>
</feature>
<name>A0A1H9M1K4_9HYPH</name>
<evidence type="ECO:0000256" key="6">
    <source>
        <dbReference type="SAM" id="Phobius"/>
    </source>
</evidence>
<feature type="transmembrane region" description="Helical" evidence="6">
    <location>
        <begin position="28"/>
        <end position="45"/>
    </location>
</feature>
<evidence type="ECO:0000256" key="5">
    <source>
        <dbReference type="ARBA" id="ARBA00023136"/>
    </source>
</evidence>
<keyword evidence="4 6" id="KW-1133">Transmembrane helix</keyword>